<dbReference type="InterPro" id="IPR012347">
    <property type="entry name" value="Ferritin-like"/>
</dbReference>
<dbReference type="Gene3D" id="1.20.1260.10">
    <property type="match status" value="1"/>
</dbReference>
<dbReference type="InterPro" id="IPR009078">
    <property type="entry name" value="Ferritin-like_SF"/>
</dbReference>
<dbReference type="EMBL" id="JH594605">
    <property type="protein sequence ID" value="EHQ04410.1"/>
    <property type="molecule type" value="Genomic_DNA"/>
</dbReference>
<dbReference type="NCBIfam" id="TIGR02284">
    <property type="entry name" value="PA2169 family four-helix-bundle protein"/>
    <property type="match status" value="1"/>
</dbReference>
<proteinExistence type="predicted"/>
<dbReference type="RefSeq" id="WP_006987302.1">
    <property type="nucleotide sequence ID" value="NZ_JH594605.1"/>
</dbReference>
<gene>
    <name evidence="2" type="ORF">Gilli_0260</name>
</gene>
<dbReference type="Proteomes" id="UP000003844">
    <property type="component" value="Unassembled WGS sequence"/>
</dbReference>
<dbReference type="PIRSF" id="PIRSF029477">
    <property type="entry name" value="UCP029477"/>
    <property type="match status" value="1"/>
</dbReference>
<dbReference type="InterPro" id="IPR016920">
    <property type="entry name" value="UCP029477"/>
</dbReference>
<dbReference type="InterPro" id="IPR011971">
    <property type="entry name" value="CHP02284"/>
</dbReference>
<dbReference type="SUPFAM" id="SSF47240">
    <property type="entry name" value="Ferritin-like"/>
    <property type="match status" value="1"/>
</dbReference>
<reference evidence="3" key="1">
    <citation type="journal article" date="2012" name="Stand. Genomic Sci.">
        <title>Genome sequence of the Antarctic rhodopsins-containing flavobacterium Gillisia limnaea type strain (R-8282(T)).</title>
        <authorList>
            <person name="Riedel T."/>
            <person name="Held B."/>
            <person name="Nolan M."/>
            <person name="Lucas S."/>
            <person name="Lapidus A."/>
            <person name="Tice H."/>
            <person name="Del Rio T.G."/>
            <person name="Cheng J.F."/>
            <person name="Han C."/>
            <person name="Tapia R."/>
            <person name="Goodwin L.A."/>
            <person name="Pitluck S."/>
            <person name="Liolios K."/>
            <person name="Mavromatis K."/>
            <person name="Pagani I."/>
            <person name="Ivanova N."/>
            <person name="Mikhailova N."/>
            <person name="Pati A."/>
            <person name="Chen A."/>
            <person name="Palaniappan K."/>
            <person name="Land M."/>
            <person name="Rohde M."/>
            <person name="Tindall B.J."/>
            <person name="Detter J.C."/>
            <person name="Goker M."/>
            <person name="Bristow J."/>
            <person name="Eisen J.A."/>
            <person name="Markowitz V."/>
            <person name="Hugenholtz P."/>
            <person name="Kyrpides N.C."/>
            <person name="Klenk H.P."/>
            <person name="Woyke T."/>
        </authorList>
    </citation>
    <scope>NUCLEOTIDE SEQUENCE [LARGE SCALE GENOMIC DNA]</scope>
    <source>
        <strain evidence="3">DSM 15749 / LMG 21470 / R-8282</strain>
    </source>
</reference>
<dbReference type="Pfam" id="PF09537">
    <property type="entry name" value="DUF2383"/>
    <property type="match status" value="1"/>
</dbReference>
<evidence type="ECO:0000313" key="3">
    <source>
        <dbReference type="Proteomes" id="UP000003844"/>
    </source>
</evidence>
<accession>H2BR91</accession>
<dbReference type="STRING" id="865937.Gilli_0260"/>
<dbReference type="AlphaFoldDB" id="H2BR91"/>
<organism evidence="2 3">
    <name type="scientific">Gillisia limnaea (strain DSM 15749 / LMG 21470 / R-8282)</name>
    <dbReference type="NCBI Taxonomy" id="865937"/>
    <lineage>
        <taxon>Bacteria</taxon>
        <taxon>Pseudomonadati</taxon>
        <taxon>Bacteroidota</taxon>
        <taxon>Flavobacteriia</taxon>
        <taxon>Flavobacteriales</taxon>
        <taxon>Flavobacteriaceae</taxon>
        <taxon>Gillisia</taxon>
    </lineage>
</organism>
<evidence type="ECO:0000313" key="2">
    <source>
        <dbReference type="EMBL" id="EHQ04410.1"/>
    </source>
</evidence>
<evidence type="ECO:0000259" key="1">
    <source>
        <dbReference type="Pfam" id="PF09537"/>
    </source>
</evidence>
<protein>
    <recommendedName>
        <fullName evidence="1">DUF2383 domain-containing protein</fullName>
    </recommendedName>
</protein>
<name>H2BR91_GILLR</name>
<sequence>MKYTEKITNKLNDLLTKNYDAEAGFNLAAEKVNNRDLKDFFLKKAKTRNEFGHQIKNEIKTYGESPDKGTSLKGDAHRGWMNLKTAFSNDNEEAILEETIRGERKAVEEYNDILREENMPSTTKSVLEMQRDNIKTTLQEVNKFESVVS</sequence>
<dbReference type="HOGENOM" id="CLU_114531_0_0_10"/>
<keyword evidence="3" id="KW-1185">Reference proteome</keyword>
<feature type="domain" description="DUF2383" evidence="1">
    <location>
        <begin position="7"/>
        <end position="115"/>
    </location>
</feature>
<dbReference type="OrthoDB" id="282393at2"/>
<dbReference type="eggNOG" id="COG1633">
    <property type="taxonomic scope" value="Bacteria"/>
</dbReference>
<dbReference type="InterPro" id="IPR019052">
    <property type="entry name" value="DUF2383"/>
</dbReference>